<organism evidence="2 3">
    <name type="scientific">Photobacterium chitinilyticum</name>
    <dbReference type="NCBI Taxonomy" id="2485123"/>
    <lineage>
        <taxon>Bacteria</taxon>
        <taxon>Pseudomonadati</taxon>
        <taxon>Pseudomonadota</taxon>
        <taxon>Gammaproteobacteria</taxon>
        <taxon>Vibrionales</taxon>
        <taxon>Vibrionaceae</taxon>
        <taxon>Photobacterium</taxon>
    </lineage>
</organism>
<accession>A0A3S4TI70</accession>
<protein>
    <submittedName>
        <fullName evidence="2">LysM peptidoglycan-binding domain-containing protein</fullName>
    </submittedName>
</protein>
<dbReference type="OrthoDB" id="9765158at2"/>
<dbReference type="Gene3D" id="3.10.350.10">
    <property type="entry name" value="LysM domain"/>
    <property type="match status" value="1"/>
</dbReference>
<proteinExistence type="predicted"/>
<gene>
    <name evidence="2" type="ORF">EDI28_23045</name>
</gene>
<dbReference type="AlphaFoldDB" id="A0A3S4TI70"/>
<dbReference type="InterPro" id="IPR036779">
    <property type="entry name" value="LysM_dom_sf"/>
</dbReference>
<dbReference type="Pfam" id="PF01476">
    <property type="entry name" value="LysM"/>
    <property type="match status" value="1"/>
</dbReference>
<name>A0A3S4TI70_9GAMM</name>
<dbReference type="SUPFAM" id="SSF54106">
    <property type="entry name" value="LysM domain"/>
    <property type="match status" value="1"/>
</dbReference>
<dbReference type="Proteomes" id="UP000287563">
    <property type="component" value="Unassembled WGS sequence"/>
</dbReference>
<reference evidence="2 3" key="1">
    <citation type="submission" date="2018-11" db="EMBL/GenBank/DDBJ databases">
        <title>Photobacterium sp. BEI247 sp. nov., a marine bacterium isolated from Yongle Blue Hole in the South China Sea.</title>
        <authorList>
            <person name="Wang X."/>
        </authorList>
    </citation>
    <scope>NUCLEOTIDE SEQUENCE [LARGE SCALE GENOMIC DNA]</scope>
    <source>
        <strain evidence="3">BEI247</strain>
    </source>
</reference>
<dbReference type="EMBL" id="RJLM01000017">
    <property type="protein sequence ID" value="RWX53171.1"/>
    <property type="molecule type" value="Genomic_DNA"/>
</dbReference>
<dbReference type="InterPro" id="IPR018392">
    <property type="entry name" value="LysM"/>
</dbReference>
<feature type="domain" description="LysM" evidence="1">
    <location>
        <begin position="32"/>
        <end position="80"/>
    </location>
</feature>
<sequence length="360" mass="40951">MRLLVLFWALFWLFPIAWASPSKPLVKEGISSVYTVRKGDTLWDISAHFLSNPWLWPRLWEANSYIENPHLIYPGDQLHLVWFNGQPQLQLKKRVKVSPSIRIKRSPITTLQESLLLPYLVEHRLLTSAELDRLPRVLGDSNGKGYISPGDTVWVDTGLELGEWWWVYRPGKLFSRQLPKGGEGISVRGLEEIAKVKVTEIEGDISQVSLSSFRQEIRQNDVLLPAPLPREKVSLRFVPSEPPLNIQAKILGHLDVRSYIATSDIVVLDRGHLDNVSAGNIFHIYRSGALVEGDKGEYQYQNSGYLKKQYQLSQMALGEIMVIRPYEHFSLAVVTRATEPLGLDILALPPRQPFSESTRL</sequence>
<dbReference type="SMART" id="SM00257">
    <property type="entry name" value="LysM"/>
    <property type="match status" value="1"/>
</dbReference>
<evidence type="ECO:0000259" key="1">
    <source>
        <dbReference type="PROSITE" id="PS51782"/>
    </source>
</evidence>
<dbReference type="RefSeq" id="WP_128786197.1">
    <property type="nucleotide sequence ID" value="NZ_RJLM01000017.1"/>
</dbReference>
<dbReference type="PANTHER" id="PTHR34700">
    <property type="entry name" value="POTASSIUM BINDING PROTEIN KBP"/>
    <property type="match status" value="1"/>
</dbReference>
<dbReference type="PANTHER" id="PTHR34700:SF4">
    <property type="entry name" value="PHAGE-LIKE ELEMENT PBSX PROTEIN XKDP"/>
    <property type="match status" value="1"/>
</dbReference>
<dbReference type="PROSITE" id="PS51782">
    <property type="entry name" value="LYSM"/>
    <property type="match status" value="1"/>
</dbReference>
<keyword evidence="3" id="KW-1185">Reference proteome</keyword>
<comment type="caution">
    <text evidence="2">The sequence shown here is derived from an EMBL/GenBank/DDBJ whole genome shotgun (WGS) entry which is preliminary data.</text>
</comment>
<evidence type="ECO:0000313" key="3">
    <source>
        <dbReference type="Proteomes" id="UP000287563"/>
    </source>
</evidence>
<dbReference type="InterPro" id="IPR052196">
    <property type="entry name" value="Bact_Kbp"/>
</dbReference>
<dbReference type="CDD" id="cd00118">
    <property type="entry name" value="LysM"/>
    <property type="match status" value="1"/>
</dbReference>
<evidence type="ECO:0000313" key="2">
    <source>
        <dbReference type="EMBL" id="RWX53171.1"/>
    </source>
</evidence>